<evidence type="ECO:0000313" key="6">
    <source>
        <dbReference type="EMBL" id="KAF5912405.1"/>
    </source>
</evidence>
<dbReference type="InterPro" id="IPR001190">
    <property type="entry name" value="SRCR"/>
</dbReference>
<dbReference type="AlphaFoldDB" id="A0A7J7E9C6"/>
<dbReference type="Pfam" id="PF00530">
    <property type="entry name" value="SRCR"/>
    <property type="match status" value="1"/>
</dbReference>
<keyword evidence="4" id="KW-1133">Transmembrane helix</keyword>
<dbReference type="InterPro" id="IPR036772">
    <property type="entry name" value="SRCR-like_dom_sf"/>
</dbReference>
<name>A0A7J7E9C6_DICBM</name>
<keyword evidence="4" id="KW-0812">Transmembrane</keyword>
<evidence type="ECO:0000256" key="3">
    <source>
        <dbReference type="SAM" id="MobiDB-lite"/>
    </source>
</evidence>
<dbReference type="PROSITE" id="PS00420">
    <property type="entry name" value="SRCR_1"/>
    <property type="match status" value="1"/>
</dbReference>
<organism evidence="6 7">
    <name type="scientific">Diceros bicornis minor</name>
    <name type="common">South-central black rhinoceros</name>
    <dbReference type="NCBI Taxonomy" id="77932"/>
    <lineage>
        <taxon>Eukaryota</taxon>
        <taxon>Metazoa</taxon>
        <taxon>Chordata</taxon>
        <taxon>Craniata</taxon>
        <taxon>Vertebrata</taxon>
        <taxon>Euteleostomi</taxon>
        <taxon>Mammalia</taxon>
        <taxon>Eutheria</taxon>
        <taxon>Laurasiatheria</taxon>
        <taxon>Perissodactyla</taxon>
        <taxon>Rhinocerotidae</taxon>
        <taxon>Diceros</taxon>
    </lineage>
</organism>
<comment type="caution">
    <text evidence="6">The sequence shown here is derived from an EMBL/GenBank/DDBJ whole genome shotgun (WGS) entry which is preliminary data.</text>
</comment>
<sequence>APSFPPGAVTEGAAVFSDKEKLRLRGGDTKCSGRVEVWHEGSWGTVCDDSWSLAEAEVVCQQLGCGSALDALPKAAFGPGNGRIWLDEVRGQQFSQPVENQIWKTDDTDINSGSAPIPGFFSLPVILCIILGALLFLVLAVLGIQLHRWRAEHQVEIECRIKIRVSKFSSVPKGPKAKKGALAAQRGFSKDEHWKALKALVKGISPGAGSKFMPHSPAMSAFEDAVNEPLYQEIDYLIEPEKEDLLDSPGNLSDDSVTKLPYYSGDNEENGGPEAAPEPPGQHVNATGNGYDDVEELPVPEIPSFPGMNENYFFPEEGSSARYSQKGISLLSLRQAIKSSMEEKGPSLVLRQEDPGYDDVELSTM</sequence>
<feature type="non-terminal residue" evidence="6">
    <location>
        <position position="365"/>
    </location>
</feature>
<dbReference type="SUPFAM" id="SSF56487">
    <property type="entry name" value="SRCR-like"/>
    <property type="match status" value="1"/>
</dbReference>
<proteinExistence type="predicted"/>
<feature type="region of interest" description="Disordered" evidence="3">
    <location>
        <begin position="245"/>
        <end position="293"/>
    </location>
</feature>
<dbReference type="FunFam" id="3.10.250.10:FF:000009">
    <property type="entry name" value="WC1"/>
    <property type="match status" value="1"/>
</dbReference>
<evidence type="ECO:0000259" key="5">
    <source>
        <dbReference type="PROSITE" id="PS50287"/>
    </source>
</evidence>
<dbReference type="Proteomes" id="UP000551758">
    <property type="component" value="Unassembled WGS sequence"/>
</dbReference>
<dbReference type="PRINTS" id="PR00258">
    <property type="entry name" value="SPERACTRCPTR"/>
</dbReference>
<dbReference type="PANTHER" id="PTHR48071:SF27">
    <property type="entry name" value="SCAVENGER RECEPTOR CYSTEINE-RICH TYPE 1 PROTEIN M130-LIKE"/>
    <property type="match status" value="1"/>
</dbReference>
<keyword evidence="7" id="KW-1185">Reference proteome</keyword>
<evidence type="ECO:0000256" key="1">
    <source>
        <dbReference type="ARBA" id="ARBA00023157"/>
    </source>
</evidence>
<feature type="compositionally biased region" description="Acidic residues" evidence="3">
    <location>
        <begin position="355"/>
        <end position="365"/>
    </location>
</feature>
<comment type="caution">
    <text evidence="2">Lacks conserved residue(s) required for the propagation of feature annotation.</text>
</comment>
<evidence type="ECO:0000313" key="7">
    <source>
        <dbReference type="Proteomes" id="UP000551758"/>
    </source>
</evidence>
<evidence type="ECO:0000256" key="4">
    <source>
        <dbReference type="SAM" id="Phobius"/>
    </source>
</evidence>
<dbReference type="PANTHER" id="PTHR48071">
    <property type="entry name" value="SRCR DOMAIN-CONTAINING PROTEIN"/>
    <property type="match status" value="1"/>
</dbReference>
<gene>
    <name evidence="6" type="ORF">HPG69_004075</name>
</gene>
<dbReference type="GO" id="GO:0004252">
    <property type="term" value="F:serine-type endopeptidase activity"/>
    <property type="evidence" value="ECO:0007669"/>
    <property type="project" value="TreeGrafter"/>
</dbReference>
<feature type="domain" description="SRCR" evidence="5">
    <location>
        <begin position="22"/>
        <end position="90"/>
    </location>
</feature>
<dbReference type="Gene3D" id="3.10.250.10">
    <property type="entry name" value="SRCR-like domain"/>
    <property type="match status" value="1"/>
</dbReference>
<keyword evidence="1" id="KW-1015">Disulfide bond</keyword>
<dbReference type="GO" id="GO:0031638">
    <property type="term" value="P:zymogen activation"/>
    <property type="evidence" value="ECO:0007669"/>
    <property type="project" value="TreeGrafter"/>
</dbReference>
<accession>A0A7J7E9C6</accession>
<dbReference type="SMART" id="SM00202">
    <property type="entry name" value="SR"/>
    <property type="match status" value="1"/>
</dbReference>
<protein>
    <recommendedName>
        <fullName evidence="5">SRCR domain-containing protein</fullName>
    </recommendedName>
</protein>
<evidence type="ECO:0000256" key="2">
    <source>
        <dbReference type="PROSITE-ProRule" id="PRU00196"/>
    </source>
</evidence>
<dbReference type="EMBL" id="JACDTQ010003814">
    <property type="protein sequence ID" value="KAF5912405.1"/>
    <property type="molecule type" value="Genomic_DNA"/>
</dbReference>
<feature type="region of interest" description="Disordered" evidence="3">
    <location>
        <begin position="342"/>
        <end position="365"/>
    </location>
</feature>
<reference evidence="6 7" key="1">
    <citation type="journal article" date="2020" name="Mol. Biol. Evol.">
        <title>Interspecific Gene Flow and the Evolution of Specialization in Black and White Rhinoceros.</title>
        <authorList>
            <person name="Moodley Y."/>
            <person name="Westbury M.V."/>
            <person name="Russo I.M."/>
            <person name="Gopalakrishnan S."/>
            <person name="Rakotoarivelo A."/>
            <person name="Olsen R.A."/>
            <person name="Prost S."/>
            <person name="Tunstall T."/>
            <person name="Ryder O.A."/>
            <person name="Dalen L."/>
            <person name="Bruford M.W."/>
        </authorList>
    </citation>
    <scope>NUCLEOTIDE SEQUENCE [LARGE SCALE GENOMIC DNA]</scope>
    <source>
        <strain evidence="6">SBR-YM</strain>
        <tissue evidence="6">Skin</tissue>
    </source>
</reference>
<feature type="transmembrane region" description="Helical" evidence="4">
    <location>
        <begin position="120"/>
        <end position="144"/>
    </location>
</feature>
<dbReference type="PROSITE" id="PS50287">
    <property type="entry name" value="SRCR_2"/>
    <property type="match status" value="1"/>
</dbReference>
<keyword evidence="4" id="KW-0472">Membrane</keyword>
<dbReference type="GO" id="GO:0005886">
    <property type="term" value="C:plasma membrane"/>
    <property type="evidence" value="ECO:0007669"/>
    <property type="project" value="TreeGrafter"/>
</dbReference>